<evidence type="ECO:0000256" key="7">
    <source>
        <dbReference type="SAM" id="MobiDB-lite"/>
    </source>
</evidence>
<dbReference type="CDD" id="cd00349">
    <property type="entry name" value="Ribosomal_L11"/>
    <property type="match status" value="1"/>
</dbReference>
<name>A0A6P6RY28_9EIME</name>
<dbReference type="SUPFAM" id="SSF46906">
    <property type="entry name" value="Ribosomal protein L11, C-terminal domain"/>
    <property type="match status" value="1"/>
</dbReference>
<dbReference type="GO" id="GO:0005762">
    <property type="term" value="C:mitochondrial large ribosomal subunit"/>
    <property type="evidence" value="ECO:0007669"/>
    <property type="project" value="TreeGrafter"/>
</dbReference>
<dbReference type="GO" id="GO:0006412">
    <property type="term" value="P:translation"/>
    <property type="evidence" value="ECO:0007669"/>
    <property type="project" value="InterPro"/>
</dbReference>
<dbReference type="RefSeq" id="XP_026192788.1">
    <property type="nucleotide sequence ID" value="XM_026337003.1"/>
</dbReference>
<dbReference type="Pfam" id="PF03946">
    <property type="entry name" value="Ribosomal_L11_N"/>
    <property type="match status" value="1"/>
</dbReference>
<dbReference type="OrthoDB" id="1091498at2759"/>
<keyword evidence="4" id="KW-0694">RNA-binding</keyword>
<evidence type="ECO:0000259" key="8">
    <source>
        <dbReference type="Pfam" id="PF03946"/>
    </source>
</evidence>
<gene>
    <name evidence="10" type="primary">LOC34622200</name>
</gene>
<evidence type="ECO:0000256" key="2">
    <source>
        <dbReference type="ARBA" id="ARBA00022481"/>
    </source>
</evidence>
<organism evidence="9 10">
    <name type="scientific">Cyclospora cayetanensis</name>
    <dbReference type="NCBI Taxonomy" id="88456"/>
    <lineage>
        <taxon>Eukaryota</taxon>
        <taxon>Sar</taxon>
        <taxon>Alveolata</taxon>
        <taxon>Apicomplexa</taxon>
        <taxon>Conoidasida</taxon>
        <taxon>Coccidia</taxon>
        <taxon>Eucoccidiorida</taxon>
        <taxon>Eimeriorina</taxon>
        <taxon>Eimeriidae</taxon>
        <taxon>Cyclospora</taxon>
    </lineage>
</organism>
<dbReference type="HAMAP" id="MF_00736">
    <property type="entry name" value="Ribosomal_uL11"/>
    <property type="match status" value="1"/>
</dbReference>
<dbReference type="InterPro" id="IPR020784">
    <property type="entry name" value="Ribosomal_uL11_N"/>
</dbReference>
<dbReference type="Gene3D" id="1.10.10.250">
    <property type="entry name" value="Ribosomal protein L11, C-terminal domain"/>
    <property type="match status" value="1"/>
</dbReference>
<dbReference type="FunFam" id="3.30.1550.10:FF:000006">
    <property type="entry name" value="50S ribosomal protein L11"/>
    <property type="match status" value="1"/>
</dbReference>
<dbReference type="SUPFAM" id="SSF54747">
    <property type="entry name" value="Ribosomal L11/L12e N-terminal domain"/>
    <property type="match status" value="1"/>
</dbReference>
<dbReference type="Proteomes" id="UP000515125">
    <property type="component" value="Unplaced"/>
</dbReference>
<keyword evidence="3" id="KW-0699">rRNA-binding</keyword>
<dbReference type="Gene3D" id="3.30.1550.10">
    <property type="entry name" value="Ribosomal protein L11/L12, N-terminal domain"/>
    <property type="match status" value="1"/>
</dbReference>
<dbReference type="InterPro" id="IPR036796">
    <property type="entry name" value="Ribosomal_uL11_N_sf"/>
</dbReference>
<dbReference type="GO" id="GO:0003735">
    <property type="term" value="F:structural constituent of ribosome"/>
    <property type="evidence" value="ECO:0007669"/>
    <property type="project" value="InterPro"/>
</dbReference>
<evidence type="ECO:0000256" key="5">
    <source>
        <dbReference type="ARBA" id="ARBA00022980"/>
    </source>
</evidence>
<dbReference type="SMART" id="SM00649">
    <property type="entry name" value="RL11"/>
    <property type="match status" value="1"/>
</dbReference>
<evidence type="ECO:0000313" key="10">
    <source>
        <dbReference type="RefSeq" id="XP_026192788.1"/>
    </source>
</evidence>
<dbReference type="GO" id="GO:0070180">
    <property type="term" value="F:large ribosomal subunit rRNA binding"/>
    <property type="evidence" value="ECO:0007669"/>
    <property type="project" value="TreeGrafter"/>
</dbReference>
<dbReference type="InterPro" id="IPR000911">
    <property type="entry name" value="Ribosomal_uL11"/>
</dbReference>
<evidence type="ECO:0000256" key="1">
    <source>
        <dbReference type="ARBA" id="ARBA00010537"/>
    </source>
</evidence>
<dbReference type="GeneID" id="34622200"/>
<dbReference type="AlphaFoldDB" id="A0A6P6RY28"/>
<keyword evidence="9" id="KW-1185">Reference proteome</keyword>
<accession>A0A6P6RY28</accession>
<dbReference type="InterPro" id="IPR036769">
    <property type="entry name" value="Ribosomal_uL11_C_sf"/>
</dbReference>
<protein>
    <submittedName>
        <fullName evidence="10">Uncharacterized protein LOC34622200</fullName>
    </submittedName>
</protein>
<keyword evidence="6" id="KW-0687">Ribonucleoprotein</keyword>
<evidence type="ECO:0000256" key="4">
    <source>
        <dbReference type="ARBA" id="ARBA00022884"/>
    </source>
</evidence>
<comment type="similarity">
    <text evidence="1">Belongs to the universal ribosomal protein uL11 family.</text>
</comment>
<evidence type="ECO:0000256" key="3">
    <source>
        <dbReference type="ARBA" id="ARBA00022730"/>
    </source>
</evidence>
<evidence type="ECO:0000313" key="9">
    <source>
        <dbReference type="Proteomes" id="UP000515125"/>
    </source>
</evidence>
<feature type="domain" description="Large ribosomal subunit protein uL11 N-terminal" evidence="8">
    <location>
        <begin position="79"/>
        <end position="136"/>
    </location>
</feature>
<evidence type="ECO:0000256" key="6">
    <source>
        <dbReference type="ARBA" id="ARBA00023274"/>
    </source>
</evidence>
<proteinExistence type="inferred from homology"/>
<dbReference type="PANTHER" id="PTHR11661">
    <property type="entry name" value="60S RIBOSOMAL PROTEIN L12"/>
    <property type="match status" value="1"/>
</dbReference>
<feature type="compositionally biased region" description="Basic residues" evidence="7">
    <location>
        <begin position="217"/>
        <end position="231"/>
    </location>
</feature>
<keyword evidence="5" id="KW-0689">Ribosomal protein</keyword>
<feature type="region of interest" description="Disordered" evidence="7">
    <location>
        <begin position="210"/>
        <end position="231"/>
    </location>
</feature>
<dbReference type="PANTHER" id="PTHR11661:SF1">
    <property type="entry name" value="LARGE RIBOSOMAL SUBUNIT PROTEIN UL11M"/>
    <property type="match status" value="1"/>
</dbReference>
<keyword evidence="2" id="KW-0488">Methylation</keyword>
<sequence>MRVRKADFTHAAATGGNCAVLLLRNKGVFLVVEPNSCASLPEIPAVTAAPATEGDNAINFDCQKLSDTAVMSSNLGRFRLIVPAANAKPSPSIGQTLGPLGINMMAFCKEFNARTAKVRPDVPVQVTIVPNPDRTFKFSLRAPSSTWFLLRTARCPMGSEQAGKQVVGNVTLKEGICRSLIGSAKAMGIEVTPELQPAFSKRDYTPVENLEQMRKDLRQKRKAARRASAKS</sequence>
<reference evidence="10" key="1">
    <citation type="submission" date="2025-08" db="UniProtKB">
        <authorList>
            <consortium name="RefSeq"/>
        </authorList>
    </citation>
    <scope>IDENTIFICATION</scope>
</reference>